<dbReference type="PROSITE" id="PS50109">
    <property type="entry name" value="HIS_KIN"/>
    <property type="match status" value="1"/>
</dbReference>
<feature type="domain" description="PAS" evidence="6">
    <location>
        <begin position="16"/>
        <end position="89"/>
    </location>
</feature>
<comment type="caution">
    <text evidence="8">The sequence shown here is derived from an EMBL/GenBank/DDBJ whole genome shotgun (WGS) entry which is preliminary data.</text>
</comment>
<dbReference type="Pfam" id="PF02518">
    <property type="entry name" value="HATPase_c"/>
    <property type="match status" value="1"/>
</dbReference>
<reference evidence="8 9" key="1">
    <citation type="submission" date="2021-06" db="EMBL/GenBank/DDBJ databases">
        <authorList>
            <person name="Lee D.H."/>
        </authorList>
    </citation>
    <scope>NUCLEOTIDE SEQUENCE [LARGE SCALE GENOMIC DNA]</scope>
    <source>
        <strain evidence="8 9">MMS21-HV4-11</strain>
    </source>
</reference>
<gene>
    <name evidence="8" type="ORF">KQ910_12480</name>
</gene>
<feature type="domain" description="Response regulatory" evidence="5">
    <location>
        <begin position="533"/>
        <end position="644"/>
    </location>
</feature>
<name>A0ABS6IJ03_9HYPH</name>
<dbReference type="EMBL" id="JAHOPB010000001">
    <property type="protein sequence ID" value="MBU8874582.1"/>
    <property type="molecule type" value="Genomic_DNA"/>
</dbReference>
<keyword evidence="9" id="KW-1185">Reference proteome</keyword>
<dbReference type="SMART" id="SM00091">
    <property type="entry name" value="PAS"/>
    <property type="match status" value="2"/>
</dbReference>
<dbReference type="EC" id="2.7.13.3" evidence="2"/>
<dbReference type="SMART" id="SM00387">
    <property type="entry name" value="HATPase_c"/>
    <property type="match status" value="1"/>
</dbReference>
<feature type="domain" description="PAS" evidence="6">
    <location>
        <begin position="144"/>
        <end position="217"/>
    </location>
</feature>
<dbReference type="InterPro" id="IPR001610">
    <property type="entry name" value="PAC"/>
</dbReference>
<dbReference type="Pfam" id="PF00072">
    <property type="entry name" value="Response_reg"/>
    <property type="match status" value="1"/>
</dbReference>
<evidence type="ECO:0000256" key="1">
    <source>
        <dbReference type="ARBA" id="ARBA00000085"/>
    </source>
</evidence>
<organism evidence="8 9">
    <name type="scientific">Reyranella humidisoli</name>
    <dbReference type="NCBI Taxonomy" id="2849149"/>
    <lineage>
        <taxon>Bacteria</taxon>
        <taxon>Pseudomonadati</taxon>
        <taxon>Pseudomonadota</taxon>
        <taxon>Alphaproteobacteria</taxon>
        <taxon>Hyphomicrobiales</taxon>
        <taxon>Reyranellaceae</taxon>
        <taxon>Reyranella</taxon>
    </lineage>
</organism>
<evidence type="ECO:0000259" key="7">
    <source>
        <dbReference type="PROSITE" id="PS50113"/>
    </source>
</evidence>
<keyword evidence="3" id="KW-0597">Phosphoprotein</keyword>
<dbReference type="PROSITE" id="PS50110">
    <property type="entry name" value="RESPONSE_REGULATORY"/>
    <property type="match status" value="1"/>
</dbReference>
<evidence type="ECO:0000256" key="3">
    <source>
        <dbReference type="PROSITE-ProRule" id="PRU00169"/>
    </source>
</evidence>
<dbReference type="Proteomes" id="UP000727907">
    <property type="component" value="Unassembled WGS sequence"/>
</dbReference>
<dbReference type="Pfam" id="PF00512">
    <property type="entry name" value="HisKA"/>
    <property type="match status" value="1"/>
</dbReference>
<evidence type="ECO:0000256" key="2">
    <source>
        <dbReference type="ARBA" id="ARBA00012438"/>
    </source>
</evidence>
<evidence type="ECO:0000259" key="4">
    <source>
        <dbReference type="PROSITE" id="PS50109"/>
    </source>
</evidence>
<dbReference type="NCBIfam" id="TIGR00229">
    <property type="entry name" value="sensory_box"/>
    <property type="match status" value="2"/>
</dbReference>
<dbReference type="InterPro" id="IPR000700">
    <property type="entry name" value="PAS-assoc_C"/>
</dbReference>
<feature type="domain" description="PAC" evidence="7">
    <location>
        <begin position="91"/>
        <end position="143"/>
    </location>
</feature>
<dbReference type="InterPro" id="IPR005467">
    <property type="entry name" value="His_kinase_dom"/>
</dbReference>
<dbReference type="PROSITE" id="PS50113">
    <property type="entry name" value="PAC"/>
    <property type="match status" value="2"/>
</dbReference>
<dbReference type="CDD" id="cd00082">
    <property type="entry name" value="HisKA"/>
    <property type="match status" value="1"/>
</dbReference>
<dbReference type="SMART" id="SM00448">
    <property type="entry name" value="REC"/>
    <property type="match status" value="1"/>
</dbReference>
<dbReference type="Pfam" id="PF13426">
    <property type="entry name" value="PAS_9"/>
    <property type="match status" value="2"/>
</dbReference>
<dbReference type="InterPro" id="IPR003661">
    <property type="entry name" value="HisK_dim/P_dom"/>
</dbReference>
<evidence type="ECO:0000259" key="5">
    <source>
        <dbReference type="PROSITE" id="PS50110"/>
    </source>
</evidence>
<evidence type="ECO:0000313" key="9">
    <source>
        <dbReference type="Proteomes" id="UP000727907"/>
    </source>
</evidence>
<feature type="domain" description="Histidine kinase" evidence="4">
    <location>
        <begin position="291"/>
        <end position="513"/>
    </location>
</feature>
<dbReference type="CDD" id="cd00130">
    <property type="entry name" value="PAS"/>
    <property type="match status" value="2"/>
</dbReference>
<accession>A0ABS6IJ03</accession>
<dbReference type="SMART" id="SM00388">
    <property type="entry name" value="HisKA"/>
    <property type="match status" value="1"/>
</dbReference>
<dbReference type="PANTHER" id="PTHR43065:SF49">
    <property type="entry name" value="HISTIDINE KINASE"/>
    <property type="match status" value="1"/>
</dbReference>
<evidence type="ECO:0000313" key="8">
    <source>
        <dbReference type="EMBL" id="MBU8874582.1"/>
    </source>
</evidence>
<feature type="domain" description="PAC" evidence="7">
    <location>
        <begin position="219"/>
        <end position="271"/>
    </location>
</feature>
<dbReference type="InterPro" id="IPR000014">
    <property type="entry name" value="PAS"/>
</dbReference>
<sequence>MPGPPEATPLPREQIDESAFRLLVEGVRDYAIYMLDPAGHVASWNSGAERFKGYTAAEIIGSHFSRFYGEEDRASGLPARALDIALREGKFEAEGWRIRKDGSRFWAHVVIDPIHDASGVLRGFAKITRDLTERRATEEALRRSQEEFRLLVESVTDYGIYKLDPEGRVATWNAGARRIKGYEPEEILGRHFSAFYTEEDRAAGEPQRALDTAAREGRFEKEAWRVRKDGTRFWASIVIDPVRGADGSLQGFAKVTRDITERRDAQLELERAREALFQSQKMEAIGQLTGGVAHDFNNLLTAVIGSLELVRKRLPAGDRNLALIDNAMQAARRGGALTQRMLAFARRQELDPELASVAALVDGMKSLFDHTLGPAIVLDIDCPATLSPVRVDTNQVEMALLNLVVNARDAMPRGGVVAVSAREVAVTAAMAASLSLKEGRYVRLQVRDQGHGMDAATLGRATEPFFTTKGVGKGTGLGLSMVHGLAGQLGGRLQLESREGQGTTASLWIPVAGGDAQAPQAPVPATSTPRPLSILAVDDDALILVNTAAMLEDLGHEVTIAYSGREALAALAKMARVDLVITDQAMPGMTGTQLVEAIRRTHPALPVLLATGYAELPNGESTKVPRLNKPFLQAHLAQAIADVMQGRR</sequence>
<comment type="catalytic activity">
    <reaction evidence="1">
        <text>ATP + protein L-histidine = ADP + protein N-phospho-L-histidine.</text>
        <dbReference type="EC" id="2.7.13.3"/>
    </reaction>
</comment>
<feature type="modified residue" description="4-aspartylphosphate" evidence="3">
    <location>
        <position position="583"/>
    </location>
</feature>
<protein>
    <recommendedName>
        <fullName evidence="2">histidine kinase</fullName>
        <ecNumber evidence="2">2.7.13.3</ecNumber>
    </recommendedName>
</protein>
<evidence type="ECO:0000259" key="6">
    <source>
        <dbReference type="PROSITE" id="PS50112"/>
    </source>
</evidence>
<proteinExistence type="predicted"/>
<dbReference type="PANTHER" id="PTHR43065">
    <property type="entry name" value="SENSOR HISTIDINE KINASE"/>
    <property type="match status" value="1"/>
</dbReference>
<dbReference type="InterPro" id="IPR001789">
    <property type="entry name" value="Sig_transdc_resp-reg_receiver"/>
</dbReference>
<dbReference type="InterPro" id="IPR003594">
    <property type="entry name" value="HATPase_dom"/>
</dbReference>
<dbReference type="SMART" id="SM00086">
    <property type="entry name" value="PAC"/>
    <property type="match status" value="2"/>
</dbReference>
<dbReference type="PROSITE" id="PS50112">
    <property type="entry name" value="PAS"/>
    <property type="match status" value="2"/>
</dbReference>